<dbReference type="PROSITE" id="PS50088">
    <property type="entry name" value="ANK_REPEAT"/>
    <property type="match status" value="1"/>
</dbReference>
<evidence type="ECO:0000313" key="5">
    <source>
        <dbReference type="EMBL" id="PAA54057.1"/>
    </source>
</evidence>
<keyword evidence="7" id="KW-1185">Reference proteome</keyword>
<dbReference type="STRING" id="282301.A0A267DZL9"/>
<evidence type="ECO:0000313" key="7">
    <source>
        <dbReference type="Proteomes" id="UP000215902"/>
    </source>
</evidence>
<dbReference type="PANTHER" id="PTHR24198:SF165">
    <property type="entry name" value="ANKYRIN REPEAT-CONTAINING PROTEIN-RELATED"/>
    <property type="match status" value="1"/>
</dbReference>
<dbReference type="InterPro" id="IPR036770">
    <property type="entry name" value="Ankyrin_rpt-contain_sf"/>
</dbReference>
<dbReference type="SUPFAM" id="SSF48403">
    <property type="entry name" value="Ankyrin repeat"/>
    <property type="match status" value="1"/>
</dbReference>
<accession>A0A267DZL9</accession>
<dbReference type="EMBL" id="NIVC01002977">
    <property type="protein sequence ID" value="PAA54057.1"/>
    <property type="molecule type" value="Genomic_DNA"/>
</dbReference>
<evidence type="ECO:0000256" key="1">
    <source>
        <dbReference type="ARBA" id="ARBA00022737"/>
    </source>
</evidence>
<gene>
    <name evidence="6" type="ORF">BOX15_Mlig002125g2</name>
    <name evidence="5" type="ORF">BOX15_Mlig016767g3</name>
</gene>
<protein>
    <submittedName>
        <fullName evidence="5">Uncharacterized protein</fullName>
    </submittedName>
</protein>
<dbReference type="Gene3D" id="1.25.40.20">
    <property type="entry name" value="Ankyrin repeat-containing domain"/>
    <property type="match status" value="1"/>
</dbReference>
<feature type="region of interest" description="Disordered" evidence="4">
    <location>
        <begin position="73"/>
        <end position="174"/>
    </location>
</feature>
<dbReference type="SMART" id="SM00248">
    <property type="entry name" value="ANK"/>
    <property type="match status" value="2"/>
</dbReference>
<keyword evidence="2 3" id="KW-0040">ANK repeat</keyword>
<organism evidence="5 7">
    <name type="scientific">Macrostomum lignano</name>
    <dbReference type="NCBI Taxonomy" id="282301"/>
    <lineage>
        <taxon>Eukaryota</taxon>
        <taxon>Metazoa</taxon>
        <taxon>Spiralia</taxon>
        <taxon>Lophotrochozoa</taxon>
        <taxon>Platyhelminthes</taxon>
        <taxon>Rhabditophora</taxon>
        <taxon>Macrostomorpha</taxon>
        <taxon>Macrostomida</taxon>
        <taxon>Macrostomidae</taxon>
        <taxon>Macrostomum</taxon>
    </lineage>
</organism>
<evidence type="ECO:0000313" key="6">
    <source>
        <dbReference type="EMBL" id="PAA56552.1"/>
    </source>
</evidence>
<dbReference type="PROSITE" id="PS50297">
    <property type="entry name" value="ANK_REP_REGION"/>
    <property type="match status" value="1"/>
</dbReference>
<dbReference type="AlphaFoldDB" id="A0A267DZL9"/>
<dbReference type="EMBL" id="NIVC01002606">
    <property type="protein sequence ID" value="PAA56552.1"/>
    <property type="molecule type" value="Genomic_DNA"/>
</dbReference>
<evidence type="ECO:0000256" key="3">
    <source>
        <dbReference type="PROSITE-ProRule" id="PRU00023"/>
    </source>
</evidence>
<dbReference type="Proteomes" id="UP000215902">
    <property type="component" value="Unassembled WGS sequence"/>
</dbReference>
<dbReference type="PANTHER" id="PTHR24198">
    <property type="entry name" value="ANKYRIN REPEAT AND PROTEIN KINASE DOMAIN-CONTAINING PROTEIN"/>
    <property type="match status" value="1"/>
</dbReference>
<proteinExistence type="predicted"/>
<reference evidence="5 7" key="1">
    <citation type="submission" date="2017-06" db="EMBL/GenBank/DDBJ databases">
        <title>A platform for efficient transgenesis in Macrostomum lignano, a flatworm model organism for stem cell research.</title>
        <authorList>
            <person name="Berezikov E."/>
        </authorList>
    </citation>
    <scope>NUCLEOTIDE SEQUENCE [LARGE SCALE GENOMIC DNA]</scope>
    <source>
        <strain evidence="5">DV1</strain>
        <tissue evidence="5">Whole organism</tissue>
    </source>
</reference>
<dbReference type="InterPro" id="IPR002110">
    <property type="entry name" value="Ankyrin_rpt"/>
</dbReference>
<evidence type="ECO:0000256" key="4">
    <source>
        <dbReference type="SAM" id="MobiDB-lite"/>
    </source>
</evidence>
<feature type="repeat" description="ANK" evidence="3">
    <location>
        <begin position="295"/>
        <end position="327"/>
    </location>
</feature>
<comment type="caution">
    <text evidence="5">The sequence shown here is derived from an EMBL/GenBank/DDBJ whole genome shotgun (WGS) entry which is preliminary data.</text>
</comment>
<keyword evidence="1" id="KW-0677">Repeat</keyword>
<sequence length="522" mass="55604">SSRILEKIIGSRAGHRGQTEYQAKFKSCAASASYVWATEADIITHCPQNRQLLEQFKRTNRHSRVLGADEAASALARKRSHQSLTEDQLAKRRHTSASSADKTPEYEQQPRHPPGSRRARIEKMCTARKRKEKLHSSTKEITGASLLQRTDPGRSRAPGPSGLVATRKGQQQPVLPDFQRSDSLAQALSRPSPVSSSAGALRQLCCSDAVAAASAKLAAKSASAPSLSNLQRLLAAGDPATLFAAASLASAATLNSKFAGSGRLLHSAARADRRSADLLLALLAAGAEADAAEASGITPLMLAAQAGDATAVHHLLHFGARPDTGGDQTASALLLAARSNHWDVAAGLLFHGAEFDQLLRRVTASQLASWTDRLAEPLLSALRRVTGRPSSFVSVQPPHLFGVAPGARCAFEFVSPEGLAETDTRLLLAGLMELNGRGGVRLRRVAGCQLLARLELNGRELEPEPSKDCLYVYRIDEVGAPPGQINRVHLVMRPECPARCRLRLVLLPAACTQPRGPDAGAA</sequence>
<evidence type="ECO:0000256" key="2">
    <source>
        <dbReference type="ARBA" id="ARBA00023043"/>
    </source>
</evidence>
<name>A0A267DZL9_9PLAT</name>
<feature type="non-terminal residue" evidence="5">
    <location>
        <position position="1"/>
    </location>
</feature>
<dbReference type="Pfam" id="PF12796">
    <property type="entry name" value="Ank_2"/>
    <property type="match status" value="1"/>
</dbReference>